<protein>
    <submittedName>
        <fullName evidence="3">Helix-turn-helix</fullName>
    </submittedName>
</protein>
<dbReference type="GO" id="GO:0005829">
    <property type="term" value="C:cytosol"/>
    <property type="evidence" value="ECO:0007669"/>
    <property type="project" value="TreeGrafter"/>
</dbReference>
<dbReference type="RefSeq" id="WP_167360773.1">
    <property type="nucleotide sequence ID" value="NZ_CBCSKY010000042.1"/>
</dbReference>
<evidence type="ECO:0000313" key="4">
    <source>
        <dbReference type="Proteomes" id="UP000199050"/>
    </source>
</evidence>
<dbReference type="PROSITE" id="PS50943">
    <property type="entry name" value="HTH_CROC1"/>
    <property type="match status" value="1"/>
</dbReference>
<keyword evidence="4" id="KW-1185">Reference proteome</keyword>
<dbReference type="InterPro" id="IPR011990">
    <property type="entry name" value="TPR-like_helical_dom_sf"/>
</dbReference>
<dbReference type="AlphaFoldDB" id="A0A1G9BWR7"/>
<proteinExistence type="predicted"/>
<evidence type="ECO:0000259" key="2">
    <source>
        <dbReference type="PROSITE" id="PS50943"/>
    </source>
</evidence>
<dbReference type="STRING" id="1174501.SAMN05216192_1422"/>
<dbReference type="Gene3D" id="1.25.40.10">
    <property type="entry name" value="Tetratricopeptide repeat domain"/>
    <property type="match status" value="2"/>
</dbReference>
<gene>
    <name evidence="3" type="ORF">SAMN05216192_1422</name>
</gene>
<feature type="domain" description="HTH cro/C1-type" evidence="2">
    <location>
        <begin position="11"/>
        <end position="64"/>
    </location>
</feature>
<dbReference type="SUPFAM" id="SSF48452">
    <property type="entry name" value="TPR-like"/>
    <property type="match status" value="2"/>
</dbReference>
<dbReference type="PANTHER" id="PTHR46797:SF1">
    <property type="entry name" value="METHYLPHOSPHONATE SYNTHASE"/>
    <property type="match status" value="1"/>
</dbReference>
<evidence type="ECO:0000313" key="3">
    <source>
        <dbReference type="EMBL" id="SDK43872.1"/>
    </source>
</evidence>
<dbReference type="InterPro" id="IPR050807">
    <property type="entry name" value="TransReg_Diox_bact_type"/>
</dbReference>
<dbReference type="SUPFAM" id="SSF47413">
    <property type="entry name" value="lambda repressor-like DNA-binding domains"/>
    <property type="match status" value="1"/>
</dbReference>
<evidence type="ECO:0000256" key="1">
    <source>
        <dbReference type="ARBA" id="ARBA00023125"/>
    </source>
</evidence>
<dbReference type="EMBL" id="FNDX01000042">
    <property type="protein sequence ID" value="SDK43872.1"/>
    <property type="molecule type" value="Genomic_DNA"/>
</dbReference>
<sequence length="401" mass="45310">MTSKQTIGDKIKALRQSKGLTQSELAGEAMTKSMLSQIENGRAMPSMRSLQLLAERLGVDAGYFLEDDQGAELARLVRDIEVQFKQKNYKAVVSRVKPLLDAKLPVTVDAARLMEFYVAACYYTGSAGGEEAVTRAAEIYERFGLFVESAKVQYLTYALLFTQGRYEESLALILGVRKEYMSKKVGNNFLFELDLHYAESVTLSALGDYSGSRKAALDAIALSREEGVYYLTDHLYRVLSNLALMAGNLEEAGHYLEKSRLYVELSEDRLSVQLLKLAQMRQANAEQRYEDALRIGEEFQAEGDRYVSSRSLAAGTALYYLGRDEEALELLSRVTLTDDVHHPLDRAAVFTSYAYKARIYARAGKLEEARQQSEIAYERVQNYPPSIFCTFIRDTYHELHR</sequence>
<dbReference type="Pfam" id="PF01381">
    <property type="entry name" value="HTH_3"/>
    <property type="match status" value="1"/>
</dbReference>
<keyword evidence="1" id="KW-0238">DNA-binding</keyword>
<dbReference type="SMART" id="SM00530">
    <property type="entry name" value="HTH_XRE"/>
    <property type="match status" value="1"/>
</dbReference>
<dbReference type="GO" id="GO:0003677">
    <property type="term" value="F:DNA binding"/>
    <property type="evidence" value="ECO:0007669"/>
    <property type="project" value="UniProtKB-KW"/>
</dbReference>
<dbReference type="InterPro" id="IPR001387">
    <property type="entry name" value="Cro/C1-type_HTH"/>
</dbReference>
<dbReference type="InterPro" id="IPR010982">
    <property type="entry name" value="Lambda_DNA-bd_dom_sf"/>
</dbReference>
<dbReference type="GO" id="GO:0003700">
    <property type="term" value="F:DNA-binding transcription factor activity"/>
    <property type="evidence" value="ECO:0007669"/>
    <property type="project" value="TreeGrafter"/>
</dbReference>
<dbReference type="PANTHER" id="PTHR46797">
    <property type="entry name" value="HTH-TYPE TRANSCRIPTIONAL REGULATOR"/>
    <property type="match status" value="1"/>
</dbReference>
<organism evidence="3 4">
    <name type="scientific">Paenibacillus typhae</name>
    <dbReference type="NCBI Taxonomy" id="1174501"/>
    <lineage>
        <taxon>Bacteria</taxon>
        <taxon>Bacillati</taxon>
        <taxon>Bacillota</taxon>
        <taxon>Bacilli</taxon>
        <taxon>Bacillales</taxon>
        <taxon>Paenibacillaceae</taxon>
        <taxon>Paenibacillus</taxon>
    </lineage>
</organism>
<dbReference type="Proteomes" id="UP000199050">
    <property type="component" value="Unassembled WGS sequence"/>
</dbReference>
<accession>A0A1G9BWR7</accession>
<name>A0A1G9BWR7_9BACL</name>
<dbReference type="CDD" id="cd00093">
    <property type="entry name" value="HTH_XRE"/>
    <property type="match status" value="1"/>
</dbReference>
<reference evidence="4" key="1">
    <citation type="submission" date="2016-10" db="EMBL/GenBank/DDBJ databases">
        <authorList>
            <person name="Varghese N."/>
            <person name="Submissions S."/>
        </authorList>
    </citation>
    <scope>NUCLEOTIDE SEQUENCE [LARGE SCALE GENOMIC DNA]</scope>
    <source>
        <strain evidence="4">CGMCC 1.11012</strain>
    </source>
</reference>